<feature type="region of interest" description="Disordered" evidence="1">
    <location>
        <begin position="26"/>
        <end position="68"/>
    </location>
</feature>
<keyword evidence="3" id="KW-1185">Reference proteome</keyword>
<dbReference type="GeneID" id="85475244"/>
<sequence>MNGSTGAVTTDKFFFFLPTLRTSPIHHQHQHQDISVSRNRKHDSILEPVRNPPSIPLCSSLSFGQGVG</sequence>
<dbReference type="AlphaFoldDB" id="A0AAI9ZQZ0"/>
<dbReference type="RefSeq" id="XP_060445166.1">
    <property type="nucleotide sequence ID" value="XM_060590382.1"/>
</dbReference>
<comment type="caution">
    <text evidence="2">The sequence shown here is derived from an EMBL/GenBank/DDBJ whole genome shotgun (WGS) entry which is preliminary data.</text>
</comment>
<proteinExistence type="predicted"/>
<feature type="compositionally biased region" description="Polar residues" evidence="1">
    <location>
        <begin position="57"/>
        <end position="68"/>
    </location>
</feature>
<dbReference type="EMBL" id="JAHMHQ010000010">
    <property type="protein sequence ID" value="KAK1636559.1"/>
    <property type="molecule type" value="Genomic_DNA"/>
</dbReference>
<evidence type="ECO:0000256" key="1">
    <source>
        <dbReference type="SAM" id="MobiDB-lite"/>
    </source>
</evidence>
<gene>
    <name evidence="2" type="ORF">BDP81DRAFT_427829</name>
</gene>
<evidence type="ECO:0000313" key="3">
    <source>
        <dbReference type="Proteomes" id="UP001243989"/>
    </source>
</evidence>
<reference evidence="2" key="1">
    <citation type="submission" date="2021-06" db="EMBL/GenBank/DDBJ databases">
        <title>Comparative genomics, transcriptomics and evolutionary studies reveal genomic signatures of adaptation to plant cell wall in hemibiotrophic fungi.</title>
        <authorList>
            <consortium name="DOE Joint Genome Institute"/>
            <person name="Baroncelli R."/>
            <person name="Diaz J.F."/>
            <person name="Benocci T."/>
            <person name="Peng M."/>
            <person name="Battaglia E."/>
            <person name="Haridas S."/>
            <person name="Andreopoulos W."/>
            <person name="Labutti K."/>
            <person name="Pangilinan J."/>
            <person name="Floch G.L."/>
            <person name="Makela M.R."/>
            <person name="Henrissat B."/>
            <person name="Grigoriev I.V."/>
            <person name="Crouch J.A."/>
            <person name="De Vries R.P."/>
            <person name="Sukno S.A."/>
            <person name="Thon M.R."/>
        </authorList>
    </citation>
    <scope>NUCLEOTIDE SEQUENCE</scope>
    <source>
        <strain evidence="2">CBS 102054</strain>
    </source>
</reference>
<evidence type="ECO:0000313" key="2">
    <source>
        <dbReference type="EMBL" id="KAK1636559.1"/>
    </source>
</evidence>
<organism evidence="2 3">
    <name type="scientific">Colletotrichum phormii</name>
    <dbReference type="NCBI Taxonomy" id="359342"/>
    <lineage>
        <taxon>Eukaryota</taxon>
        <taxon>Fungi</taxon>
        <taxon>Dikarya</taxon>
        <taxon>Ascomycota</taxon>
        <taxon>Pezizomycotina</taxon>
        <taxon>Sordariomycetes</taxon>
        <taxon>Hypocreomycetidae</taxon>
        <taxon>Glomerellales</taxon>
        <taxon>Glomerellaceae</taxon>
        <taxon>Colletotrichum</taxon>
        <taxon>Colletotrichum acutatum species complex</taxon>
    </lineage>
</organism>
<accession>A0AAI9ZQZ0</accession>
<name>A0AAI9ZQZ0_9PEZI</name>
<protein>
    <submittedName>
        <fullName evidence="2">Uncharacterized protein</fullName>
    </submittedName>
</protein>
<dbReference type="Proteomes" id="UP001243989">
    <property type="component" value="Unassembled WGS sequence"/>
</dbReference>